<evidence type="ECO:0000313" key="1">
    <source>
        <dbReference type="EMBL" id="OXR46634.1"/>
    </source>
</evidence>
<gene>
    <name evidence="1" type="ORF">B7C42_01608</name>
</gene>
<accession>A0A231HCF7</accession>
<reference evidence="1 2" key="1">
    <citation type="submission" date="2017-07" db="EMBL/GenBank/DDBJ databases">
        <title>First draft Genome Sequence of Nocardia cerradoensis isolated from human infection.</title>
        <authorList>
            <person name="Carrasco G."/>
        </authorList>
    </citation>
    <scope>NUCLEOTIDE SEQUENCE [LARGE SCALE GENOMIC DNA]</scope>
    <source>
        <strain evidence="1 2">CNM20130759</strain>
    </source>
</reference>
<dbReference type="EMBL" id="NGAF01000002">
    <property type="protein sequence ID" value="OXR46634.1"/>
    <property type="molecule type" value="Genomic_DNA"/>
</dbReference>
<sequence>MSAADQHRIKAETALRRLPDEAIGLTPVGAEATAHALLYVGDQLAQLVEQQKLANVIAACALPEDRSPFDWPIKSAAGDYVYGRVGDIVNPATESDPS</sequence>
<proteinExistence type="predicted"/>
<evidence type="ECO:0000313" key="2">
    <source>
        <dbReference type="Proteomes" id="UP000215506"/>
    </source>
</evidence>
<organism evidence="1 2">
    <name type="scientific">Nocardia cerradoensis</name>
    <dbReference type="NCBI Taxonomy" id="85688"/>
    <lineage>
        <taxon>Bacteria</taxon>
        <taxon>Bacillati</taxon>
        <taxon>Actinomycetota</taxon>
        <taxon>Actinomycetes</taxon>
        <taxon>Mycobacteriales</taxon>
        <taxon>Nocardiaceae</taxon>
        <taxon>Nocardia</taxon>
    </lineage>
</organism>
<dbReference type="Proteomes" id="UP000215506">
    <property type="component" value="Unassembled WGS sequence"/>
</dbReference>
<protein>
    <submittedName>
        <fullName evidence="1">Uncharacterized protein</fullName>
    </submittedName>
</protein>
<comment type="caution">
    <text evidence="1">The sequence shown here is derived from an EMBL/GenBank/DDBJ whole genome shotgun (WGS) entry which is preliminary data.</text>
</comment>
<name>A0A231HCF7_9NOCA</name>
<dbReference type="RefSeq" id="WP_094024769.1">
    <property type="nucleotide sequence ID" value="NZ_NGAF01000002.1"/>
</dbReference>
<dbReference type="AlphaFoldDB" id="A0A231HCF7"/>
<keyword evidence="2" id="KW-1185">Reference proteome</keyword>